<accession>A0A2W5NQ23</accession>
<evidence type="ECO:0000313" key="1">
    <source>
        <dbReference type="EMBL" id="PZQ54199.1"/>
    </source>
</evidence>
<proteinExistence type="predicted"/>
<gene>
    <name evidence="1" type="ORF">DI555_14160</name>
</gene>
<protein>
    <submittedName>
        <fullName evidence="1">Uncharacterized protein</fullName>
    </submittedName>
</protein>
<evidence type="ECO:0000313" key="2">
    <source>
        <dbReference type="Proteomes" id="UP000249082"/>
    </source>
</evidence>
<sequence>MAAGFRCLTDDGYLQITDTQVYFRLEGKASLDASTTGWGQYGNQGGSFRDVTFTGPSLSDAPMLALSSAAGTWAKLIASSAGSLTYRITRTGAQVVDMYLFSARRPPATGGEFRLYDDSGNCIVNNAYPIARPIGMLTRDGYSGVSVAGRKCAHVPLKQETATYNLYQSSGLGSCTFNGQPAYQITNTTGWIEGQVIATTGQVAGQTLRSIIGPVAYQCMQSNSPPIGSNFASVEWQAMILDVTGM</sequence>
<dbReference type="AlphaFoldDB" id="A0A2W5NQ23"/>
<reference evidence="1 2" key="1">
    <citation type="submission" date="2017-08" db="EMBL/GenBank/DDBJ databases">
        <title>Infants hospitalized years apart are colonized by the same room-sourced microbial strains.</title>
        <authorList>
            <person name="Brooks B."/>
            <person name="Olm M.R."/>
            <person name="Firek B.A."/>
            <person name="Baker R."/>
            <person name="Thomas B.C."/>
            <person name="Morowitz M.J."/>
            <person name="Banfield J.F."/>
        </authorList>
    </citation>
    <scope>NUCLEOTIDE SEQUENCE [LARGE SCALE GENOMIC DNA]</scope>
    <source>
        <strain evidence="1">S2_005_002_R2_33</strain>
    </source>
</reference>
<dbReference type="Proteomes" id="UP000249082">
    <property type="component" value="Unassembled WGS sequence"/>
</dbReference>
<dbReference type="EMBL" id="QFPX01000010">
    <property type="protein sequence ID" value="PZQ54199.1"/>
    <property type="molecule type" value="Genomic_DNA"/>
</dbReference>
<name>A0A2W5NQ23_9SPHN</name>
<organism evidence="1 2">
    <name type="scientific">Novosphingobium pentaromativorans</name>
    <dbReference type="NCBI Taxonomy" id="205844"/>
    <lineage>
        <taxon>Bacteria</taxon>
        <taxon>Pseudomonadati</taxon>
        <taxon>Pseudomonadota</taxon>
        <taxon>Alphaproteobacteria</taxon>
        <taxon>Sphingomonadales</taxon>
        <taxon>Sphingomonadaceae</taxon>
        <taxon>Novosphingobium</taxon>
    </lineage>
</organism>
<comment type="caution">
    <text evidence="1">The sequence shown here is derived from an EMBL/GenBank/DDBJ whole genome shotgun (WGS) entry which is preliminary data.</text>
</comment>